<feature type="transmembrane region" description="Helical" evidence="7">
    <location>
        <begin position="320"/>
        <end position="345"/>
    </location>
</feature>
<dbReference type="GO" id="GO:0005886">
    <property type="term" value="C:plasma membrane"/>
    <property type="evidence" value="ECO:0007669"/>
    <property type="project" value="UniProtKB-SubCell"/>
</dbReference>
<feature type="transmembrane region" description="Helical" evidence="7">
    <location>
        <begin position="718"/>
        <end position="742"/>
    </location>
</feature>
<keyword evidence="5 7" id="KW-0472">Membrane</keyword>
<dbReference type="OrthoDB" id="9793166at2"/>
<feature type="transmembrane region" description="Helical" evidence="7">
    <location>
        <begin position="374"/>
        <end position="396"/>
    </location>
</feature>
<dbReference type="InterPro" id="IPR050250">
    <property type="entry name" value="Macrolide_Exporter_MacB"/>
</dbReference>
<name>A0A1T4MGQ5_9FIRM</name>
<dbReference type="AlphaFoldDB" id="A0A1T4MGQ5"/>
<dbReference type="STRING" id="290054.SAMN02745114_01247"/>
<dbReference type="InterPro" id="IPR003838">
    <property type="entry name" value="ABC3_permease_C"/>
</dbReference>
<feature type="transmembrane region" description="Helical" evidence="7">
    <location>
        <begin position="814"/>
        <end position="836"/>
    </location>
</feature>
<feature type="transmembrane region" description="Helical" evidence="7">
    <location>
        <begin position="453"/>
        <end position="476"/>
    </location>
</feature>
<evidence type="ECO:0000256" key="7">
    <source>
        <dbReference type="SAM" id="Phobius"/>
    </source>
</evidence>
<keyword evidence="4 7" id="KW-1133">Transmembrane helix</keyword>
<evidence type="ECO:0000313" key="10">
    <source>
        <dbReference type="Proteomes" id="UP000190657"/>
    </source>
</evidence>
<comment type="similarity">
    <text evidence="6">Belongs to the ABC-4 integral membrane protein family.</text>
</comment>
<feature type="domain" description="ABC3 transporter permease C-terminal" evidence="8">
    <location>
        <begin position="729"/>
        <end position="839"/>
    </location>
</feature>
<reference evidence="9 10" key="1">
    <citation type="submission" date="2017-02" db="EMBL/GenBank/DDBJ databases">
        <authorList>
            <person name="Peterson S.W."/>
        </authorList>
    </citation>
    <scope>NUCLEOTIDE SEQUENCE [LARGE SCALE GENOMIC DNA]</scope>
    <source>
        <strain evidence="9 10">ATCC 51222</strain>
    </source>
</reference>
<evidence type="ECO:0000256" key="6">
    <source>
        <dbReference type="ARBA" id="ARBA00038076"/>
    </source>
</evidence>
<feature type="transmembrane region" description="Helical" evidence="7">
    <location>
        <begin position="20"/>
        <end position="44"/>
    </location>
</feature>
<gene>
    <name evidence="9" type="ORF">SAMN02745114_01247</name>
</gene>
<feature type="transmembrane region" description="Helical" evidence="7">
    <location>
        <begin position="269"/>
        <end position="292"/>
    </location>
</feature>
<protein>
    <submittedName>
        <fullName evidence="9">Putative ABC transport system permease protein</fullName>
    </submittedName>
</protein>
<dbReference type="Proteomes" id="UP000190657">
    <property type="component" value="Unassembled WGS sequence"/>
</dbReference>
<keyword evidence="2" id="KW-1003">Cell membrane</keyword>
<organism evidence="9 10">
    <name type="scientific">Eubacterium coprostanoligenes</name>
    <dbReference type="NCBI Taxonomy" id="290054"/>
    <lineage>
        <taxon>Bacteria</taxon>
        <taxon>Bacillati</taxon>
        <taxon>Bacillota</taxon>
        <taxon>Clostridia</taxon>
        <taxon>Eubacteriales</taxon>
        <taxon>Eubacteriaceae</taxon>
        <taxon>Eubacterium</taxon>
    </lineage>
</organism>
<evidence type="ECO:0000259" key="8">
    <source>
        <dbReference type="Pfam" id="PF02687"/>
    </source>
</evidence>
<evidence type="ECO:0000256" key="4">
    <source>
        <dbReference type="ARBA" id="ARBA00022989"/>
    </source>
</evidence>
<keyword evidence="3 7" id="KW-0812">Transmembrane</keyword>
<dbReference type="PANTHER" id="PTHR30572:SF4">
    <property type="entry name" value="ABC TRANSPORTER PERMEASE YTRF"/>
    <property type="match status" value="1"/>
</dbReference>
<dbReference type="PANTHER" id="PTHR30572">
    <property type="entry name" value="MEMBRANE COMPONENT OF TRANSPORTER-RELATED"/>
    <property type="match status" value="1"/>
</dbReference>
<dbReference type="Pfam" id="PF02687">
    <property type="entry name" value="FtsX"/>
    <property type="match status" value="2"/>
</dbReference>
<evidence type="ECO:0000256" key="1">
    <source>
        <dbReference type="ARBA" id="ARBA00004651"/>
    </source>
</evidence>
<evidence type="ECO:0000256" key="3">
    <source>
        <dbReference type="ARBA" id="ARBA00022692"/>
    </source>
</evidence>
<evidence type="ECO:0000256" key="5">
    <source>
        <dbReference type="ARBA" id="ARBA00023136"/>
    </source>
</evidence>
<dbReference type="EMBL" id="FUWW01000013">
    <property type="protein sequence ID" value="SJZ65944.1"/>
    <property type="molecule type" value="Genomic_DNA"/>
</dbReference>
<sequence>MNIVNKLTLRHLKENKGRTLVTTFGIIVSVAMITAVFVAMASFLQLFADVSVVSDGNYAAQLSDVKLSSLDELYKDERIETVGLCDENYKQFKIDNGKSDRLATGSIGACDDGYFKMFIQADYDGTLPKTSDEIAVQSDFIEKNELDWQVGDIVSIPCGIRTMRDKDGEFDVTGAYSKGEKFVRQEDKQYRITAILHQNNPTSEFAFLTYSDNLKANPTVAFQLKTLNSKSLDVVNDIIDKANPGASTVNKELLYSKLSFSSDSFVADILPLVVILLIIIMVASVVLIYNAFAMSLSEKVKYLGMLSSVGATKRQKRFSIYYEGFILALFGIPLGIGAGVAGIGITLKALGKKIIATSMINGVTEQNVSMKVVFPIWAVLIVLGLSIITILISCSIPAKKASKISTISAIRQSDEIKVKAKTLKCPKYIKVIFGYEGELAYKNLKRKGRKARVITVSIALSIVLFLSCNYFCALFANETVAQDSMPYQIGVYLDETNRESAIKEFENIDGIDDMYSVTNLYYFVQKSKNYKNNFEMFTDNKNLTNAYSREFSNRFAVLINMLDDDMFNELCAKNDIDSKAYYNSNNKCKLLLMNNVSHTANGKKVFTDNILGSSFKEAYYPEDNLQFEITDFVKYSNAKPCNLNNIGVISLYMPYSQFVKVCKNINANDNQLSKYILGIETTDHQKVTEKLNTISDDGKYSDFSVVDFSEQMQTFNTIALVIQVFVYGFVALISLITIFNIINTISSGIASRKKEFAMMKSVGITPKGFNKMIMLESAFYGIKAVIFGLPISALISFGMHKALNNSTTTFSIDYLLYLIVALVVFAIIGMTMIYSVKKVQQNNIIETLKDDIN</sequence>
<dbReference type="RefSeq" id="WP_078768723.1">
    <property type="nucleotide sequence ID" value="NZ_FUWW01000013.1"/>
</dbReference>
<evidence type="ECO:0000256" key="2">
    <source>
        <dbReference type="ARBA" id="ARBA00022475"/>
    </source>
</evidence>
<comment type="subcellular location">
    <subcellularLocation>
        <location evidence="1">Cell membrane</location>
        <topology evidence="1">Multi-pass membrane protein</topology>
    </subcellularLocation>
</comment>
<feature type="domain" description="ABC3 transporter permease C-terminal" evidence="8">
    <location>
        <begin position="275"/>
        <end position="405"/>
    </location>
</feature>
<evidence type="ECO:0000313" key="9">
    <source>
        <dbReference type="EMBL" id="SJZ65944.1"/>
    </source>
</evidence>
<keyword evidence="10" id="KW-1185">Reference proteome</keyword>
<dbReference type="GO" id="GO:0022857">
    <property type="term" value="F:transmembrane transporter activity"/>
    <property type="evidence" value="ECO:0007669"/>
    <property type="project" value="TreeGrafter"/>
</dbReference>
<feature type="transmembrane region" description="Helical" evidence="7">
    <location>
        <begin position="777"/>
        <end position="799"/>
    </location>
</feature>
<accession>A0A1T4MGQ5</accession>
<proteinExistence type="inferred from homology"/>